<proteinExistence type="inferred from homology"/>
<feature type="active site" description="Proton acceptor" evidence="3">
    <location>
        <position position="189"/>
    </location>
</feature>
<keyword evidence="6" id="KW-0032">Aminotransferase</keyword>
<protein>
    <submittedName>
        <fullName evidence="6">DegT/DnrJ/EryC1/StrS aminotransferase family protein</fullName>
    </submittedName>
</protein>
<evidence type="ECO:0000313" key="6">
    <source>
        <dbReference type="EMBL" id="EFM01145.1"/>
    </source>
</evidence>
<evidence type="ECO:0000256" key="2">
    <source>
        <dbReference type="ARBA" id="ARBA00037999"/>
    </source>
</evidence>
<dbReference type="eggNOG" id="COG0399">
    <property type="taxonomic scope" value="Bacteria"/>
</dbReference>
<dbReference type="OrthoDB" id="9810913at2"/>
<evidence type="ECO:0000256" key="1">
    <source>
        <dbReference type="ARBA" id="ARBA00022898"/>
    </source>
</evidence>
<dbReference type="EMBL" id="AEEI01000053">
    <property type="protein sequence ID" value="EFM01145.1"/>
    <property type="molecule type" value="Genomic_DNA"/>
</dbReference>
<keyword evidence="6" id="KW-0808">Transferase</keyword>
<evidence type="ECO:0000256" key="5">
    <source>
        <dbReference type="RuleBase" id="RU004508"/>
    </source>
</evidence>
<organism evidence="6 7">
    <name type="scientific">Hoylesella marshii DSM 16973 = JCM 13450</name>
    <dbReference type="NCBI Taxonomy" id="862515"/>
    <lineage>
        <taxon>Bacteria</taxon>
        <taxon>Pseudomonadati</taxon>
        <taxon>Bacteroidota</taxon>
        <taxon>Bacteroidia</taxon>
        <taxon>Bacteroidales</taxon>
        <taxon>Prevotellaceae</taxon>
        <taxon>Hoylesella</taxon>
    </lineage>
</organism>
<comment type="caution">
    <text evidence="6">The sequence shown here is derived from an EMBL/GenBank/DDBJ whole genome shotgun (WGS) entry which is preliminary data.</text>
</comment>
<dbReference type="InterPro" id="IPR015421">
    <property type="entry name" value="PyrdxlP-dep_Trfase_major"/>
</dbReference>
<comment type="similarity">
    <text evidence="2 5">Belongs to the DegT/DnrJ/EryC1 family.</text>
</comment>
<feature type="modified residue" description="N6-(pyridoxal phosphate)lysine" evidence="4">
    <location>
        <position position="189"/>
    </location>
</feature>
<dbReference type="GO" id="GO:0000271">
    <property type="term" value="P:polysaccharide biosynthetic process"/>
    <property type="evidence" value="ECO:0007669"/>
    <property type="project" value="TreeGrafter"/>
</dbReference>
<evidence type="ECO:0000256" key="3">
    <source>
        <dbReference type="PIRSR" id="PIRSR000390-1"/>
    </source>
</evidence>
<dbReference type="RefSeq" id="WP_006950233.1">
    <property type="nucleotide sequence ID" value="NZ_BAJI01000012.1"/>
</dbReference>
<dbReference type="Gene3D" id="3.40.640.10">
    <property type="entry name" value="Type I PLP-dependent aspartate aminotransferase-like (Major domain)"/>
    <property type="match status" value="1"/>
</dbReference>
<dbReference type="PANTHER" id="PTHR30244">
    <property type="entry name" value="TRANSAMINASE"/>
    <property type="match status" value="1"/>
</dbReference>
<dbReference type="PANTHER" id="PTHR30244:SF36">
    <property type="entry name" value="3-OXO-GLUCOSE-6-PHOSPHATE:GLUTAMATE AMINOTRANSFERASE"/>
    <property type="match status" value="1"/>
</dbReference>
<accession>E0NUN8</accession>
<reference evidence="6" key="1">
    <citation type="submission" date="2010-07" db="EMBL/GenBank/DDBJ databases">
        <authorList>
            <person name="Muzny D."/>
            <person name="Qin X."/>
            <person name="Deng J."/>
            <person name="Jiang H."/>
            <person name="Liu Y."/>
            <person name="Qu J."/>
            <person name="Song X.-Z."/>
            <person name="Zhang L."/>
            <person name="Thornton R."/>
            <person name="Coyle M."/>
            <person name="Francisco L."/>
            <person name="Jackson L."/>
            <person name="Javaid M."/>
            <person name="Korchina V."/>
            <person name="Kovar C."/>
            <person name="Mata R."/>
            <person name="Mathew T."/>
            <person name="Ngo R."/>
            <person name="Nguyen L."/>
            <person name="Nguyen N."/>
            <person name="Okwuonu G."/>
            <person name="Ongeri F."/>
            <person name="Pham C."/>
            <person name="Simmons D."/>
            <person name="Wilczek-Boney K."/>
            <person name="Hale W."/>
            <person name="Jakkamsetti A."/>
            <person name="Pham P."/>
            <person name="Ruth R."/>
            <person name="San Lucas F."/>
            <person name="Warren J."/>
            <person name="Zhang J."/>
            <person name="Zhao Z."/>
            <person name="Zhou C."/>
            <person name="Zhu D."/>
            <person name="Lee S."/>
            <person name="Bess C."/>
            <person name="Blankenburg K."/>
            <person name="Forbes L."/>
            <person name="Fu Q."/>
            <person name="Gubbala S."/>
            <person name="Hirani K."/>
            <person name="Jayaseelan J.C."/>
            <person name="Lara F."/>
            <person name="Munidasa M."/>
            <person name="Palculict T."/>
            <person name="Patil S."/>
            <person name="Pu L.-L."/>
            <person name="Saada N."/>
            <person name="Tang L."/>
            <person name="Weissenberger G."/>
            <person name="Zhu Y."/>
            <person name="Hemphill L."/>
            <person name="Shang Y."/>
            <person name="Youmans B."/>
            <person name="Ayvaz T."/>
            <person name="Ross M."/>
            <person name="Santibanez J."/>
            <person name="Aqrawi P."/>
            <person name="Gross S."/>
            <person name="Joshi V."/>
            <person name="Fowler G."/>
            <person name="Nazareth L."/>
            <person name="Reid J."/>
            <person name="Worley K."/>
            <person name="Petrosino J."/>
            <person name="Highlander S."/>
            <person name="Gibbs R."/>
        </authorList>
    </citation>
    <scope>NUCLEOTIDE SEQUENCE [LARGE SCALE GENOMIC DNA]</scope>
    <source>
        <strain evidence="6">DSM 16973</strain>
    </source>
</reference>
<dbReference type="Gene3D" id="3.90.1150.10">
    <property type="entry name" value="Aspartate Aminotransferase, domain 1"/>
    <property type="match status" value="1"/>
</dbReference>
<evidence type="ECO:0000313" key="7">
    <source>
        <dbReference type="Proteomes" id="UP000004394"/>
    </source>
</evidence>
<dbReference type="InterPro" id="IPR015424">
    <property type="entry name" value="PyrdxlP-dep_Trfase"/>
</dbReference>
<dbReference type="HOGENOM" id="CLU_033332_6_0_10"/>
<keyword evidence="7" id="KW-1185">Reference proteome</keyword>
<dbReference type="Pfam" id="PF01041">
    <property type="entry name" value="DegT_DnrJ_EryC1"/>
    <property type="match status" value="1"/>
</dbReference>
<dbReference type="GO" id="GO:0030170">
    <property type="term" value="F:pyridoxal phosphate binding"/>
    <property type="evidence" value="ECO:0007669"/>
    <property type="project" value="TreeGrafter"/>
</dbReference>
<dbReference type="SUPFAM" id="SSF53383">
    <property type="entry name" value="PLP-dependent transferases"/>
    <property type="match status" value="1"/>
</dbReference>
<dbReference type="InterPro" id="IPR015422">
    <property type="entry name" value="PyrdxlP-dep_Trfase_small"/>
</dbReference>
<dbReference type="Proteomes" id="UP000004394">
    <property type="component" value="Unassembled WGS sequence"/>
</dbReference>
<sequence>MIKYLDLQKITAMHADEYREAVLAVTDSGRYLLGPAVETFEHAYAAYIGTHHCIGCGNGLDALTLIFRAYIEMGVMRAGDEVIVPANTYIASILSITENGLTPVLVEPAIDTFQIDHSLVERAITPRTRALLLVHLYGRCAYNHTLATICQRHGLKLIEDNAQAHGCLFEGRRTGSLGDIAAHSFYPGKNLGAFGDAGAVTTNDHRLADIVRALGNYGSSRKYVFPYRGVNSRLDELQAAVLSVKLKYLDADNARRKTIARYYADNICNPRLQLPDMAEPDAHVFHIYPLLCKDRDRLQQYLADCGIETLIHYPIPPHRQDCYPEWHTLSLPVTEQIHREELSIPLHPALSDTEIHAITEALNAFRS</sequence>
<dbReference type="InterPro" id="IPR000653">
    <property type="entry name" value="DegT/StrS_aminotransferase"/>
</dbReference>
<dbReference type="STRING" id="862515.HMPREF0658_1893"/>
<evidence type="ECO:0000256" key="4">
    <source>
        <dbReference type="PIRSR" id="PIRSR000390-2"/>
    </source>
</evidence>
<dbReference type="AlphaFoldDB" id="E0NUN8"/>
<dbReference type="PIRSF" id="PIRSF000390">
    <property type="entry name" value="PLP_StrS"/>
    <property type="match status" value="1"/>
</dbReference>
<dbReference type="GO" id="GO:0008483">
    <property type="term" value="F:transaminase activity"/>
    <property type="evidence" value="ECO:0007669"/>
    <property type="project" value="UniProtKB-KW"/>
</dbReference>
<name>E0NUN8_9BACT</name>
<dbReference type="CDD" id="cd00616">
    <property type="entry name" value="AHBA_syn"/>
    <property type="match status" value="1"/>
</dbReference>
<gene>
    <name evidence="6" type="primary">eryC</name>
    <name evidence="6" type="ORF">HMPREF0658_1893</name>
</gene>
<keyword evidence="1 4" id="KW-0663">Pyridoxal phosphate</keyword>